<evidence type="ECO:0000313" key="8">
    <source>
        <dbReference type="EMBL" id="MFB2881077.1"/>
    </source>
</evidence>
<evidence type="ECO:0000256" key="4">
    <source>
        <dbReference type="ARBA" id="ARBA00022964"/>
    </source>
</evidence>
<evidence type="ECO:0000256" key="3">
    <source>
        <dbReference type="ARBA" id="ARBA00022896"/>
    </source>
</evidence>
<name>A0ABV4XE37_9CYAN</name>
<gene>
    <name evidence="8" type="ORF">ACE1CC_29865</name>
</gene>
<evidence type="ECO:0000256" key="2">
    <source>
        <dbReference type="ARBA" id="ARBA00022723"/>
    </source>
</evidence>
<organism evidence="8 9">
    <name type="scientific">Floridaenema aerugineum BLCC-F46</name>
    <dbReference type="NCBI Taxonomy" id="3153654"/>
    <lineage>
        <taxon>Bacteria</taxon>
        <taxon>Bacillati</taxon>
        <taxon>Cyanobacteriota</taxon>
        <taxon>Cyanophyceae</taxon>
        <taxon>Oscillatoriophycideae</taxon>
        <taxon>Aerosakkonematales</taxon>
        <taxon>Aerosakkonemataceae</taxon>
        <taxon>Floridanema</taxon>
        <taxon>Floridanema aerugineum</taxon>
    </lineage>
</organism>
<dbReference type="Pfam" id="PF13640">
    <property type="entry name" value="2OG-FeII_Oxy_3"/>
    <property type="match status" value="1"/>
</dbReference>
<dbReference type="Gene3D" id="2.60.120.620">
    <property type="entry name" value="q2cbj1_9rhob like domain"/>
    <property type="match status" value="1"/>
</dbReference>
<keyword evidence="6" id="KW-0408">Iron</keyword>
<reference evidence="8 9" key="1">
    <citation type="submission" date="2024-09" db="EMBL/GenBank/DDBJ databases">
        <title>Floridaenema gen nov. (Aerosakkonemataceae, Aerosakkonematales ord. nov., Cyanobacteria) from benthic tropical and subtropical fresh waters, with the description of four new species.</title>
        <authorList>
            <person name="Moretto J.A."/>
            <person name="Berthold D.E."/>
            <person name="Lefler F.W."/>
            <person name="Huang I.-S."/>
            <person name="Laughinghouse H. IV."/>
        </authorList>
    </citation>
    <scope>NUCLEOTIDE SEQUENCE [LARGE SCALE GENOMIC DNA]</scope>
    <source>
        <strain evidence="8 9">BLCC-F46</strain>
    </source>
</reference>
<dbReference type="PANTHER" id="PTHR12907:SF26">
    <property type="entry name" value="HIF PROLYL HYDROXYLASE, ISOFORM C"/>
    <property type="match status" value="1"/>
</dbReference>
<evidence type="ECO:0000256" key="1">
    <source>
        <dbReference type="ARBA" id="ARBA00001961"/>
    </source>
</evidence>
<proteinExistence type="predicted"/>
<evidence type="ECO:0000256" key="5">
    <source>
        <dbReference type="ARBA" id="ARBA00023002"/>
    </source>
</evidence>
<comment type="caution">
    <text evidence="8">The sequence shown here is derived from an EMBL/GenBank/DDBJ whole genome shotgun (WGS) entry which is preliminary data.</text>
</comment>
<dbReference type="PROSITE" id="PS51471">
    <property type="entry name" value="FE2OG_OXY"/>
    <property type="match status" value="1"/>
</dbReference>
<keyword evidence="9" id="KW-1185">Reference proteome</keyword>
<keyword evidence="3" id="KW-0847">Vitamin C</keyword>
<sequence length="302" mass="34650">MEFYLEAIATPEVKVNILLNGGHNYTIWLKTNSPLLQSLLAVIRGDSQPQTNSGAQWFHIPLENGHSALSFPQSSLVGVVTEPPLLLENIASNDLQGTNIFPTPLVQIDNFLTEEEKLKLISYSLEKESAFVDTASRTNTSYHPDHRKSSVLYQFPEISEIFLRRFRKAIPFVLSKLGMGLFPISRIEAQLTAHNDNNYFRLHKDNGTPETATRELTYSYYFYREPKPFYGGELLVYDRKILNSCDYPSDSFQTIEPRNNSIVFFPSQCYHEVLPVTCVDKAFANSRFTINGWVRREENFKF</sequence>
<dbReference type="InterPro" id="IPR044862">
    <property type="entry name" value="Pro_4_hyd_alph_FE2OG_OXY"/>
</dbReference>
<protein>
    <submittedName>
        <fullName evidence="8">2OG-Fe(II) oxygenase</fullName>
    </submittedName>
</protein>
<dbReference type="PANTHER" id="PTHR12907">
    <property type="entry name" value="EGL NINE HOMOLOG-RELATED"/>
    <property type="match status" value="1"/>
</dbReference>
<accession>A0ABV4XE37</accession>
<dbReference type="Proteomes" id="UP001576774">
    <property type="component" value="Unassembled WGS sequence"/>
</dbReference>
<comment type="cofactor">
    <cofactor evidence="1">
        <name>L-ascorbate</name>
        <dbReference type="ChEBI" id="CHEBI:38290"/>
    </cofactor>
</comment>
<dbReference type="InterPro" id="IPR006620">
    <property type="entry name" value="Pro_4_hyd_alph"/>
</dbReference>
<dbReference type="EMBL" id="JBHFNQ010000217">
    <property type="protein sequence ID" value="MFB2881077.1"/>
    <property type="molecule type" value="Genomic_DNA"/>
</dbReference>
<keyword evidence="4" id="KW-0223">Dioxygenase</keyword>
<evidence type="ECO:0000313" key="9">
    <source>
        <dbReference type="Proteomes" id="UP001576774"/>
    </source>
</evidence>
<evidence type="ECO:0000259" key="7">
    <source>
        <dbReference type="PROSITE" id="PS51471"/>
    </source>
</evidence>
<keyword evidence="2" id="KW-0479">Metal-binding</keyword>
<evidence type="ECO:0000256" key="6">
    <source>
        <dbReference type="ARBA" id="ARBA00023004"/>
    </source>
</evidence>
<feature type="domain" description="Fe2OG dioxygenase" evidence="7">
    <location>
        <begin position="157"/>
        <end position="296"/>
    </location>
</feature>
<dbReference type="RefSeq" id="WP_413274071.1">
    <property type="nucleotide sequence ID" value="NZ_JBHFNQ010000217.1"/>
</dbReference>
<dbReference type="SMART" id="SM00702">
    <property type="entry name" value="P4Hc"/>
    <property type="match status" value="1"/>
</dbReference>
<dbReference type="InterPro" id="IPR051559">
    <property type="entry name" value="HIF_prolyl_hydroxylases"/>
</dbReference>
<keyword evidence="5" id="KW-0560">Oxidoreductase</keyword>
<dbReference type="InterPro" id="IPR005123">
    <property type="entry name" value="Oxoglu/Fe-dep_dioxygenase_dom"/>
</dbReference>